<gene>
    <name evidence="1" type="ORF">CYNAS_LOCUS11134</name>
</gene>
<proteinExistence type="predicted"/>
<dbReference type="Proteomes" id="UP001176961">
    <property type="component" value="Unassembled WGS sequence"/>
</dbReference>
<evidence type="ECO:0000313" key="2">
    <source>
        <dbReference type="Proteomes" id="UP001176961"/>
    </source>
</evidence>
<dbReference type="EMBL" id="CATQJL010000223">
    <property type="protein sequence ID" value="CAJ0599151.1"/>
    <property type="molecule type" value="Genomic_DNA"/>
</dbReference>
<protein>
    <submittedName>
        <fullName evidence="1">Uncharacterized protein</fullName>
    </submittedName>
</protein>
<sequence length="199" mass="22504">MHNGGKLSEAADHVAYINKAEISPPTPALLNDIVRTFTDDVTVSTYDIFRYLTIYIRKYYAENSWIIPGQHQRLLNGVTAYNCGVDRQHQVKFYDAIEQGGRAHNDDVVKHAFNCLHHFTGVNERVKDDATGDITKCSHAALQPDEERGKQAIAVGSPCHSKLKEIVMQRLFQIDLTHWLVTVELASARLNILWTVFTV</sequence>
<name>A0AA36M5V8_CYLNA</name>
<reference evidence="1" key="1">
    <citation type="submission" date="2023-07" db="EMBL/GenBank/DDBJ databases">
        <authorList>
            <consortium name="CYATHOMIX"/>
        </authorList>
    </citation>
    <scope>NUCLEOTIDE SEQUENCE</scope>
    <source>
        <strain evidence="1">N/A</strain>
    </source>
</reference>
<organism evidence="1 2">
    <name type="scientific">Cylicocyclus nassatus</name>
    <name type="common">Nematode worm</name>
    <dbReference type="NCBI Taxonomy" id="53992"/>
    <lineage>
        <taxon>Eukaryota</taxon>
        <taxon>Metazoa</taxon>
        <taxon>Ecdysozoa</taxon>
        <taxon>Nematoda</taxon>
        <taxon>Chromadorea</taxon>
        <taxon>Rhabditida</taxon>
        <taxon>Rhabditina</taxon>
        <taxon>Rhabditomorpha</taxon>
        <taxon>Strongyloidea</taxon>
        <taxon>Strongylidae</taxon>
        <taxon>Cylicocyclus</taxon>
    </lineage>
</organism>
<keyword evidence="2" id="KW-1185">Reference proteome</keyword>
<accession>A0AA36M5V8</accession>
<evidence type="ECO:0000313" key="1">
    <source>
        <dbReference type="EMBL" id="CAJ0599151.1"/>
    </source>
</evidence>
<dbReference type="AlphaFoldDB" id="A0AA36M5V8"/>
<comment type="caution">
    <text evidence="1">The sequence shown here is derived from an EMBL/GenBank/DDBJ whole genome shotgun (WGS) entry which is preliminary data.</text>
</comment>